<dbReference type="SUPFAM" id="SSF53850">
    <property type="entry name" value="Periplasmic binding protein-like II"/>
    <property type="match status" value="1"/>
</dbReference>
<dbReference type="Gene3D" id="1.10.10.10">
    <property type="entry name" value="Winged helix-like DNA-binding domain superfamily/Winged helix DNA-binding domain"/>
    <property type="match status" value="1"/>
</dbReference>
<dbReference type="InterPro" id="IPR000847">
    <property type="entry name" value="LysR_HTH_N"/>
</dbReference>
<reference evidence="6 7" key="1">
    <citation type="submission" date="2022-10" db="EMBL/GenBank/DDBJ databases">
        <title>Defluviimonas sp. nov., isolated from ocean surface water.</title>
        <authorList>
            <person name="He W."/>
            <person name="Wang L."/>
            <person name="Zhang D.-F."/>
        </authorList>
    </citation>
    <scope>NUCLEOTIDE SEQUENCE [LARGE SCALE GENOMIC DNA]</scope>
    <source>
        <strain evidence="6 7">WL0075</strain>
    </source>
</reference>
<dbReference type="InterPro" id="IPR036388">
    <property type="entry name" value="WH-like_DNA-bd_sf"/>
</dbReference>
<gene>
    <name evidence="6" type="ORF">OE647_18535</name>
</gene>
<dbReference type="Pfam" id="PF03466">
    <property type="entry name" value="LysR_substrate"/>
    <property type="match status" value="1"/>
</dbReference>
<dbReference type="InterPro" id="IPR050950">
    <property type="entry name" value="HTH-type_LysR_regulators"/>
</dbReference>
<keyword evidence="4" id="KW-0804">Transcription</keyword>
<dbReference type="PANTHER" id="PTHR30419">
    <property type="entry name" value="HTH-TYPE TRANSCRIPTIONAL REGULATOR YBHD"/>
    <property type="match status" value="1"/>
</dbReference>
<comment type="caution">
    <text evidence="6">The sequence shown here is derived from an EMBL/GenBank/DDBJ whole genome shotgun (WGS) entry which is preliminary data.</text>
</comment>
<dbReference type="InterPro" id="IPR005119">
    <property type="entry name" value="LysR_subst-bd"/>
</dbReference>
<evidence type="ECO:0000256" key="3">
    <source>
        <dbReference type="ARBA" id="ARBA00023125"/>
    </source>
</evidence>
<keyword evidence="3" id="KW-0238">DNA-binding</keyword>
<protein>
    <submittedName>
        <fullName evidence="6">LysR family transcriptional regulator</fullName>
    </submittedName>
</protein>
<dbReference type="Gene3D" id="3.40.190.290">
    <property type="match status" value="1"/>
</dbReference>
<evidence type="ECO:0000313" key="7">
    <source>
        <dbReference type="Proteomes" id="UP001652503"/>
    </source>
</evidence>
<evidence type="ECO:0000259" key="5">
    <source>
        <dbReference type="PROSITE" id="PS50931"/>
    </source>
</evidence>
<keyword evidence="2" id="KW-0805">Transcription regulation</keyword>
<organism evidence="6 7">
    <name type="scientific">Albidovulum sediminicola</name>
    <dbReference type="NCBI Taxonomy" id="2984331"/>
    <lineage>
        <taxon>Bacteria</taxon>
        <taxon>Pseudomonadati</taxon>
        <taxon>Pseudomonadota</taxon>
        <taxon>Alphaproteobacteria</taxon>
        <taxon>Rhodobacterales</taxon>
        <taxon>Paracoccaceae</taxon>
        <taxon>Albidovulum</taxon>
    </lineage>
</organism>
<sequence>MQINQLRYFVAAAEEGSLSRASRVVHVAQPALTQQIKNLEHAVGTTLFDRTPSGVTLTAAGGVLLGHARHLLESLERARLDVISTGSELRGEVAIAIPRMISAILAPALLRRLSELHPGVSLRIIEGTTLYCTELVENVRVDLAIGAAGTKSASIRSRNFMRQDLYLVGAVENRFGIPASSDPIPFAEAVTYPLSMIQKPHSLQVELEELARERGYSLNVVYESVLGAVNRHVVFGGLAFSILPHMSFVEKQMLGKVFARRIIEPDLCRHYDVLWPTARKMNEATRAIADLIVNERARWGFDQVSD</sequence>
<comment type="similarity">
    <text evidence="1">Belongs to the LysR transcriptional regulatory family.</text>
</comment>
<evidence type="ECO:0000313" key="6">
    <source>
        <dbReference type="EMBL" id="MCV2866711.1"/>
    </source>
</evidence>
<dbReference type="EMBL" id="JAOWLA010000025">
    <property type="protein sequence ID" value="MCV2866711.1"/>
    <property type="molecule type" value="Genomic_DNA"/>
</dbReference>
<dbReference type="Proteomes" id="UP001652503">
    <property type="component" value="Unassembled WGS sequence"/>
</dbReference>
<evidence type="ECO:0000256" key="1">
    <source>
        <dbReference type="ARBA" id="ARBA00009437"/>
    </source>
</evidence>
<dbReference type="PROSITE" id="PS50931">
    <property type="entry name" value="HTH_LYSR"/>
    <property type="match status" value="1"/>
</dbReference>
<proteinExistence type="inferred from homology"/>
<accession>A0ABT2Z6L0</accession>
<dbReference type="PANTHER" id="PTHR30419:SF8">
    <property type="entry name" value="NITROGEN ASSIMILATION TRANSCRIPTIONAL ACTIVATOR-RELATED"/>
    <property type="match status" value="1"/>
</dbReference>
<dbReference type="InterPro" id="IPR036390">
    <property type="entry name" value="WH_DNA-bd_sf"/>
</dbReference>
<dbReference type="PRINTS" id="PR00039">
    <property type="entry name" value="HTHLYSR"/>
</dbReference>
<evidence type="ECO:0000256" key="2">
    <source>
        <dbReference type="ARBA" id="ARBA00023015"/>
    </source>
</evidence>
<dbReference type="SUPFAM" id="SSF46785">
    <property type="entry name" value="Winged helix' DNA-binding domain"/>
    <property type="match status" value="1"/>
</dbReference>
<name>A0ABT2Z6L0_9RHOB</name>
<keyword evidence="7" id="KW-1185">Reference proteome</keyword>
<evidence type="ECO:0000256" key="4">
    <source>
        <dbReference type="ARBA" id="ARBA00023163"/>
    </source>
</evidence>
<feature type="domain" description="HTH lysR-type" evidence="5">
    <location>
        <begin position="1"/>
        <end position="58"/>
    </location>
</feature>
<dbReference type="RefSeq" id="WP_263723247.1">
    <property type="nucleotide sequence ID" value="NZ_JAOWLA010000025.1"/>
</dbReference>
<dbReference type="Pfam" id="PF00126">
    <property type="entry name" value="HTH_1"/>
    <property type="match status" value="1"/>
</dbReference>